<dbReference type="PATRIC" id="fig|1288963.3.peg.1337"/>
<keyword evidence="2" id="KW-0378">Hydrolase</keyword>
<dbReference type="RefSeq" id="WP_010853485.1">
    <property type="nucleotide sequence ID" value="NZ_AQHR01000041.1"/>
</dbReference>
<proteinExistence type="predicted"/>
<dbReference type="InterPro" id="IPR017850">
    <property type="entry name" value="Alkaline_phosphatase_core_sf"/>
</dbReference>
<dbReference type="Gene3D" id="3.40.720.10">
    <property type="entry name" value="Alkaline Phosphatase, subunit A"/>
    <property type="match status" value="1"/>
</dbReference>
<comment type="caution">
    <text evidence="2">The sequence shown here is derived from an EMBL/GenBank/DDBJ whole genome shotgun (WGS) entry which is preliminary data.</text>
</comment>
<dbReference type="AlphaFoldDB" id="R7ZVX7"/>
<gene>
    <name evidence="2" type="ORF">ADIS_1341</name>
</gene>
<dbReference type="InterPro" id="IPR052701">
    <property type="entry name" value="GAG_Ulvan_Degrading_Sulfatases"/>
</dbReference>
<accession>R7ZVX7</accession>
<dbReference type="SUPFAM" id="SSF53649">
    <property type="entry name" value="Alkaline phosphatase-like"/>
    <property type="match status" value="1"/>
</dbReference>
<dbReference type="EMBL" id="AQHR01000041">
    <property type="protein sequence ID" value="EON78144.1"/>
    <property type="molecule type" value="Genomic_DNA"/>
</dbReference>
<name>R7ZVX7_9BACT</name>
<protein>
    <submittedName>
        <fullName evidence="2">Putative sulfatase atsG</fullName>
        <ecNumber evidence="2">3.1.6.-</ecNumber>
    </submittedName>
</protein>
<dbReference type="STRING" id="1232681.ADIS_1341"/>
<organism evidence="2 3">
    <name type="scientific">Lunatimonas lonarensis</name>
    <dbReference type="NCBI Taxonomy" id="1232681"/>
    <lineage>
        <taxon>Bacteria</taxon>
        <taxon>Pseudomonadati</taxon>
        <taxon>Bacteroidota</taxon>
        <taxon>Cytophagia</taxon>
        <taxon>Cytophagales</taxon>
        <taxon>Cyclobacteriaceae</taxon>
    </lineage>
</organism>
<dbReference type="InterPro" id="IPR000917">
    <property type="entry name" value="Sulfatase_N"/>
</dbReference>
<dbReference type="CDD" id="cd16027">
    <property type="entry name" value="SGSH"/>
    <property type="match status" value="1"/>
</dbReference>
<sequence length="531" mass="60866">MVQKQIQRFVFFAVQMVGASFLYFSCAEKEEVLPPNFLFAIMDDTSFPHMGAYGTEWVITPAFDRVAKEGILFTRAYTPNAKCAPSRSSILTGRNSWQLEEAANHVPFFPEKFGSFVELLGEKGFHTGFTGKGWAPGKPGMRDGKPRLLTGKGYQAKTLEPPTAFISKNDYTANFEDFLNDREPGKPFFFWYGSTEPHRAYEFQSGVNKGRKQLSDLEKVPGFWPDIDTVRHDMLDYAFEIEYFDKHLAQMIALLEERGELDRTVIIITSDNGMPFPRVKGNPYEMSHHMPLAIMWPKGIKSPGRVVDDFISFIDFAPTILELAEVDPAEGMAPITGRSFSDVLFSEKEGLVSEERNRVLIGQERHDVGRPNDVGYPVRGIVTEEYLYLHNFETDRWPAGNPETGYLNTDGSPTKTTILERMRANRSPEYWFQSFGKRPQEELYHRLTDPECIHNLAEHPEYQSLKENLKTQLFDQLRAEDDPRMFGRGDLFDAYLYAEDATANFYERFLNGEKLRAGWVNESDFEPKPLE</sequence>
<dbReference type="GO" id="GO:0016787">
    <property type="term" value="F:hydrolase activity"/>
    <property type="evidence" value="ECO:0007669"/>
    <property type="project" value="UniProtKB-KW"/>
</dbReference>
<feature type="domain" description="Sulfatase N-terminal" evidence="1">
    <location>
        <begin position="35"/>
        <end position="325"/>
    </location>
</feature>
<evidence type="ECO:0000313" key="3">
    <source>
        <dbReference type="Proteomes" id="UP000013909"/>
    </source>
</evidence>
<dbReference type="Proteomes" id="UP000013909">
    <property type="component" value="Unassembled WGS sequence"/>
</dbReference>
<dbReference type="PANTHER" id="PTHR43751">
    <property type="entry name" value="SULFATASE"/>
    <property type="match status" value="1"/>
</dbReference>
<evidence type="ECO:0000259" key="1">
    <source>
        <dbReference type="Pfam" id="PF00884"/>
    </source>
</evidence>
<dbReference type="PANTHER" id="PTHR43751:SF1">
    <property type="entry name" value="SULFATASE ATSG-RELATED"/>
    <property type="match status" value="1"/>
</dbReference>
<evidence type="ECO:0000313" key="2">
    <source>
        <dbReference type="EMBL" id="EON78144.1"/>
    </source>
</evidence>
<keyword evidence="3" id="KW-1185">Reference proteome</keyword>
<dbReference type="Pfam" id="PF00884">
    <property type="entry name" value="Sulfatase"/>
    <property type="match status" value="1"/>
</dbReference>
<dbReference type="EC" id="3.1.6.-" evidence="2"/>
<reference evidence="2 3" key="1">
    <citation type="submission" date="2013-02" db="EMBL/GenBank/DDBJ databases">
        <title>A novel strain isolated from Lonar lake, Maharashtra, India.</title>
        <authorList>
            <person name="Singh A."/>
        </authorList>
    </citation>
    <scope>NUCLEOTIDE SEQUENCE [LARGE SCALE GENOMIC DNA]</scope>
    <source>
        <strain evidence="2 3">AK24</strain>
    </source>
</reference>